<comment type="similarity">
    <text evidence="1">Belongs to the ATP-dependent AMP-binding enzyme family.</text>
</comment>
<dbReference type="PANTHER" id="PTHR24096:SF149">
    <property type="entry name" value="AMP-BINDING DOMAIN-CONTAINING PROTEIN-RELATED"/>
    <property type="match status" value="1"/>
</dbReference>
<dbReference type="PANTHER" id="PTHR24096">
    <property type="entry name" value="LONG-CHAIN-FATTY-ACID--COA LIGASE"/>
    <property type="match status" value="1"/>
</dbReference>
<name>A0A2T0LMJ7_9PSEU</name>
<comment type="caution">
    <text evidence="5">The sequence shown here is derived from an EMBL/GenBank/DDBJ whole genome shotgun (WGS) entry which is preliminary data.</text>
</comment>
<evidence type="ECO:0000259" key="3">
    <source>
        <dbReference type="Pfam" id="PF00501"/>
    </source>
</evidence>
<accession>A0A2T0LMJ7</accession>
<dbReference type="InterPro" id="IPR025110">
    <property type="entry name" value="AMP-bd_C"/>
</dbReference>
<evidence type="ECO:0000313" key="6">
    <source>
        <dbReference type="Proteomes" id="UP000238362"/>
    </source>
</evidence>
<gene>
    <name evidence="5" type="ORF">B0I33_112183</name>
</gene>
<dbReference type="OrthoDB" id="9803968at2"/>
<protein>
    <submittedName>
        <fullName evidence="5">Long-chain acyl-CoA synthetase</fullName>
    </submittedName>
</protein>
<evidence type="ECO:0000313" key="5">
    <source>
        <dbReference type="EMBL" id="PRX44305.1"/>
    </source>
</evidence>
<reference evidence="5 6" key="1">
    <citation type="submission" date="2018-03" db="EMBL/GenBank/DDBJ databases">
        <title>Genomic Encyclopedia of Type Strains, Phase III (KMG-III): the genomes of soil and plant-associated and newly described type strains.</title>
        <authorList>
            <person name="Whitman W."/>
        </authorList>
    </citation>
    <scope>NUCLEOTIDE SEQUENCE [LARGE SCALE GENOMIC DNA]</scope>
    <source>
        <strain evidence="5 6">CGMCC 4.7125</strain>
    </source>
</reference>
<keyword evidence="6" id="KW-1185">Reference proteome</keyword>
<keyword evidence="2" id="KW-0436">Ligase</keyword>
<dbReference type="RefSeq" id="WP_106181610.1">
    <property type="nucleotide sequence ID" value="NZ_PVNH01000012.1"/>
</dbReference>
<dbReference type="AlphaFoldDB" id="A0A2T0LMJ7"/>
<dbReference type="Gene3D" id="3.30.300.30">
    <property type="match status" value="1"/>
</dbReference>
<evidence type="ECO:0000256" key="1">
    <source>
        <dbReference type="ARBA" id="ARBA00006432"/>
    </source>
</evidence>
<dbReference type="InterPro" id="IPR045851">
    <property type="entry name" value="AMP-bd_C_sf"/>
</dbReference>
<dbReference type="Pfam" id="PF00501">
    <property type="entry name" value="AMP-binding"/>
    <property type="match status" value="1"/>
</dbReference>
<dbReference type="SUPFAM" id="SSF56801">
    <property type="entry name" value="Acetyl-CoA synthetase-like"/>
    <property type="match status" value="1"/>
</dbReference>
<evidence type="ECO:0000259" key="4">
    <source>
        <dbReference type="Pfam" id="PF13193"/>
    </source>
</evidence>
<proteinExistence type="inferred from homology"/>
<dbReference type="Proteomes" id="UP000238362">
    <property type="component" value="Unassembled WGS sequence"/>
</dbReference>
<organism evidence="5 6">
    <name type="scientific">Prauserella shujinwangii</name>
    <dbReference type="NCBI Taxonomy" id="1453103"/>
    <lineage>
        <taxon>Bacteria</taxon>
        <taxon>Bacillati</taxon>
        <taxon>Actinomycetota</taxon>
        <taxon>Actinomycetes</taxon>
        <taxon>Pseudonocardiales</taxon>
        <taxon>Pseudonocardiaceae</taxon>
        <taxon>Prauserella</taxon>
    </lineage>
</organism>
<dbReference type="InterPro" id="IPR042099">
    <property type="entry name" value="ANL_N_sf"/>
</dbReference>
<evidence type="ECO:0000256" key="2">
    <source>
        <dbReference type="ARBA" id="ARBA00022598"/>
    </source>
</evidence>
<feature type="domain" description="AMP-dependent synthetase/ligase" evidence="3">
    <location>
        <begin position="28"/>
        <end position="412"/>
    </location>
</feature>
<dbReference type="InterPro" id="IPR020845">
    <property type="entry name" value="AMP-binding_CS"/>
</dbReference>
<dbReference type="Pfam" id="PF13193">
    <property type="entry name" value="AMP-binding_C"/>
    <property type="match status" value="1"/>
</dbReference>
<dbReference type="Gene3D" id="3.40.50.12780">
    <property type="entry name" value="N-terminal domain of ligase-like"/>
    <property type="match status" value="1"/>
</dbReference>
<dbReference type="EMBL" id="PVNH01000012">
    <property type="protein sequence ID" value="PRX44305.1"/>
    <property type="molecule type" value="Genomic_DNA"/>
</dbReference>
<feature type="domain" description="AMP-binding enzyme C-terminal" evidence="4">
    <location>
        <begin position="462"/>
        <end position="537"/>
    </location>
</feature>
<dbReference type="PROSITE" id="PS00455">
    <property type="entry name" value="AMP_BINDING"/>
    <property type="match status" value="1"/>
</dbReference>
<dbReference type="GO" id="GO:0016405">
    <property type="term" value="F:CoA-ligase activity"/>
    <property type="evidence" value="ECO:0007669"/>
    <property type="project" value="TreeGrafter"/>
</dbReference>
<sequence>MTITTQWYPPGLPTSLTYPDAPVGSILAAAAARYGDRIAFLHGEDHLTFADTWRAACRFANALREHGIGRGSTVALHLPNCLAYPVAYYGTLLSGATFSPANPLLPPHDLAAQLADCEAAAVVTFGPVAGALAQADVPLVLVDRPTTDDQTDFAAFHRDAPETPPDAGLDVHTDLAHLAYTGGTTGRSKGVRLPHRNVVVNTLQYACWGTGSVPVLDDAGHPTLDQTGPADEWPVRLGTGIGINLTPWFHAMGTIGALNVAVATGGTVVLHDLFDPPAYVADAERLRVTSMSGAPALFAALLACPQFHTADLSSVRTVTSGAAPLAREMINALQRRLPDAVIAEGYGLTEVTMGATLSPSWRSGTRKVGSVGVPIFDTEVKVVPPEGGEEPLPPDTPGEVCIRGPQVMTGYHNRPEETAATLVDGWLHTGDIGTIDDDGYLSIVDRKKDMLIYKGYNVYPRELEELLVALPEVAAAAVVGRRTAEVGELPVAFVVRAQGHDVTAEELLERVNGQVVPYKRVRELRFVEQIPMSAAGKVLKRELREQLT</sequence>
<dbReference type="InterPro" id="IPR000873">
    <property type="entry name" value="AMP-dep_synth/lig_dom"/>
</dbReference>